<dbReference type="InterPro" id="IPR010399">
    <property type="entry name" value="Tify_dom"/>
</dbReference>
<evidence type="ECO:0000256" key="6">
    <source>
        <dbReference type="ARBA" id="ARBA00022833"/>
    </source>
</evidence>
<evidence type="ECO:0000256" key="11">
    <source>
        <dbReference type="ARBA" id="ARBA00023242"/>
    </source>
</evidence>
<dbReference type="Pfam" id="PF00320">
    <property type="entry name" value="GATA"/>
    <property type="match status" value="1"/>
</dbReference>
<dbReference type="PANTHER" id="PTHR46125">
    <property type="entry name" value="GATA TRANSCRIPTION FACTOR 28"/>
    <property type="match status" value="1"/>
</dbReference>
<dbReference type="PROSITE" id="PS51017">
    <property type="entry name" value="CCT"/>
    <property type="match status" value="1"/>
</dbReference>
<keyword evidence="7" id="KW-0805">Transcription regulation</keyword>
<dbReference type="AlphaFoldDB" id="A0A0K9PNC1"/>
<dbReference type="GO" id="GO:0043565">
    <property type="term" value="F:sequence-specific DNA binding"/>
    <property type="evidence" value="ECO:0007669"/>
    <property type="project" value="InterPro"/>
</dbReference>
<dbReference type="Proteomes" id="UP000036987">
    <property type="component" value="Unassembled WGS sequence"/>
</dbReference>
<gene>
    <name evidence="16" type="ORF">ZOSMA_19G00510</name>
</gene>
<evidence type="ECO:0000256" key="5">
    <source>
        <dbReference type="ARBA" id="ARBA00022771"/>
    </source>
</evidence>
<proteinExistence type="inferred from homology"/>
<evidence type="ECO:0000256" key="3">
    <source>
        <dbReference type="ARBA" id="ARBA00007722"/>
    </source>
</evidence>
<evidence type="ECO:0000313" key="17">
    <source>
        <dbReference type="Proteomes" id="UP000036987"/>
    </source>
</evidence>
<dbReference type="InterPro" id="IPR045280">
    <property type="entry name" value="TIFY-like"/>
</dbReference>
<keyword evidence="4" id="KW-0479">Metal-binding</keyword>
<dbReference type="OrthoDB" id="2162994at2759"/>
<evidence type="ECO:0000256" key="10">
    <source>
        <dbReference type="ARBA" id="ARBA00023163"/>
    </source>
</evidence>
<dbReference type="STRING" id="29655.A0A0K9PNC1"/>
<dbReference type="InterPro" id="IPR010402">
    <property type="entry name" value="CCT_domain"/>
</dbReference>
<dbReference type="InterPro" id="IPR013088">
    <property type="entry name" value="Znf_NHR/GATA"/>
</dbReference>
<evidence type="ECO:0000256" key="4">
    <source>
        <dbReference type="ARBA" id="ARBA00022723"/>
    </source>
</evidence>
<dbReference type="GO" id="GO:0008270">
    <property type="term" value="F:zinc ion binding"/>
    <property type="evidence" value="ECO:0007669"/>
    <property type="project" value="UniProtKB-KW"/>
</dbReference>
<dbReference type="EMBL" id="LFYR01000728">
    <property type="protein sequence ID" value="KMZ70469.1"/>
    <property type="molecule type" value="Genomic_DNA"/>
</dbReference>
<keyword evidence="11 12" id="KW-0539">Nucleus</keyword>
<evidence type="ECO:0000256" key="2">
    <source>
        <dbReference type="ARBA" id="ARBA00004123"/>
    </source>
</evidence>
<dbReference type="SMART" id="SM00979">
    <property type="entry name" value="TIFY"/>
    <property type="match status" value="1"/>
</dbReference>
<keyword evidence="10" id="KW-0804">Transcription</keyword>
<comment type="similarity">
    <text evidence="3">Belongs to the type IV zinc-finger family. Class C subfamily.</text>
</comment>
<evidence type="ECO:0000256" key="12">
    <source>
        <dbReference type="PROSITE-ProRule" id="PRU00357"/>
    </source>
</evidence>
<evidence type="ECO:0000256" key="7">
    <source>
        <dbReference type="ARBA" id="ARBA00023015"/>
    </source>
</evidence>
<name>A0A0K9PNC1_ZOSMR</name>
<dbReference type="CDD" id="cd00202">
    <property type="entry name" value="ZnF_GATA"/>
    <property type="match status" value="1"/>
</dbReference>
<evidence type="ECO:0000256" key="9">
    <source>
        <dbReference type="ARBA" id="ARBA00023159"/>
    </source>
</evidence>
<dbReference type="Gene3D" id="3.30.50.10">
    <property type="entry name" value="Erythroid Transcription Factor GATA-1, subunit A"/>
    <property type="match status" value="1"/>
</dbReference>
<comment type="caution">
    <text evidence="16">The sequence shown here is derived from an EMBL/GenBank/DDBJ whole genome shotgun (WGS) entry which is preliminary data.</text>
</comment>
<evidence type="ECO:0000259" key="15">
    <source>
        <dbReference type="PROSITE" id="PS51320"/>
    </source>
</evidence>
<dbReference type="GO" id="GO:0005634">
    <property type="term" value="C:nucleus"/>
    <property type="evidence" value="ECO:0007669"/>
    <property type="project" value="UniProtKB-SubCell"/>
</dbReference>
<sequence>MSENPTPPVDMEGLRGGGAGLYSSETQHHEHIQSVHPVMHLPSQIKDVHGANNNSGLLVMPHDGRLYGQEQEHGVIHGGAGVVEGLEEDHDGAVDSEGMEGEVPQDASNLGIMVAPGMGNQLTLSFQGEVYVFDSVSPEKVQAVLLLLGGREMNPGAATVPSSTQQNNRRSNYPQRVASLMRFREKRKERNFDKKIRYSVRKEVAQRMQRNKGQFTSSKSKTEDSTMGIANWDATQNWSAEDNQPQAASVCHHCGITAKSTPMMRRGPDGPRTLCNACGLMELLGISRRLAWFIFKVPWVCQILGMKTAMKHLLLINHLWSTQTVMILHHRSICTFPLLTLMISIE</sequence>
<dbReference type="Pfam" id="PF06203">
    <property type="entry name" value="CCT"/>
    <property type="match status" value="1"/>
</dbReference>
<feature type="domain" description="Tify" evidence="15">
    <location>
        <begin position="115"/>
        <end position="150"/>
    </location>
</feature>
<keyword evidence="17" id="KW-1185">Reference proteome</keyword>
<evidence type="ECO:0000256" key="1">
    <source>
        <dbReference type="ARBA" id="ARBA00002206"/>
    </source>
</evidence>
<protein>
    <submittedName>
        <fullName evidence="16">GATA transcription factor 25</fullName>
    </submittedName>
</protein>
<keyword evidence="5" id="KW-0863">Zinc-finger</keyword>
<comment type="function">
    <text evidence="1">Transcriptional activator that specifically binds 5'-GATA-3' or 5'-GAT-3' motifs within gene promoters.</text>
</comment>
<keyword evidence="6" id="KW-0862">Zinc</keyword>
<accession>A0A0K9PNC1</accession>
<evidence type="ECO:0000259" key="14">
    <source>
        <dbReference type="PROSITE" id="PS51017"/>
    </source>
</evidence>
<dbReference type="SUPFAM" id="SSF57716">
    <property type="entry name" value="Glucocorticoid receptor-like (DNA-binding domain)"/>
    <property type="match status" value="1"/>
</dbReference>
<dbReference type="GO" id="GO:0006355">
    <property type="term" value="P:regulation of DNA-templated transcription"/>
    <property type="evidence" value="ECO:0007669"/>
    <property type="project" value="InterPro"/>
</dbReference>
<keyword evidence="8" id="KW-0238">DNA-binding</keyword>
<comment type="subcellular location">
    <subcellularLocation>
        <location evidence="2 12">Nucleus</location>
    </subcellularLocation>
</comment>
<dbReference type="SMART" id="SM00401">
    <property type="entry name" value="ZnF_GATA"/>
    <property type="match status" value="1"/>
</dbReference>
<evidence type="ECO:0000256" key="8">
    <source>
        <dbReference type="ARBA" id="ARBA00023125"/>
    </source>
</evidence>
<feature type="region of interest" description="Disordered" evidence="13">
    <location>
        <begin position="1"/>
        <end position="20"/>
    </location>
</feature>
<evidence type="ECO:0000256" key="13">
    <source>
        <dbReference type="SAM" id="MobiDB-lite"/>
    </source>
</evidence>
<reference evidence="17" key="1">
    <citation type="journal article" date="2016" name="Nature">
        <title>The genome of the seagrass Zostera marina reveals angiosperm adaptation to the sea.</title>
        <authorList>
            <person name="Olsen J.L."/>
            <person name="Rouze P."/>
            <person name="Verhelst B."/>
            <person name="Lin Y.-C."/>
            <person name="Bayer T."/>
            <person name="Collen J."/>
            <person name="Dattolo E."/>
            <person name="De Paoli E."/>
            <person name="Dittami S."/>
            <person name="Maumus F."/>
            <person name="Michel G."/>
            <person name="Kersting A."/>
            <person name="Lauritano C."/>
            <person name="Lohaus R."/>
            <person name="Toepel M."/>
            <person name="Tonon T."/>
            <person name="Vanneste K."/>
            <person name="Amirebrahimi M."/>
            <person name="Brakel J."/>
            <person name="Bostroem C."/>
            <person name="Chovatia M."/>
            <person name="Grimwood J."/>
            <person name="Jenkins J.W."/>
            <person name="Jueterbock A."/>
            <person name="Mraz A."/>
            <person name="Stam W.T."/>
            <person name="Tice H."/>
            <person name="Bornberg-Bauer E."/>
            <person name="Green P.J."/>
            <person name="Pearson G.A."/>
            <person name="Procaccini G."/>
            <person name="Duarte C.M."/>
            <person name="Schmutz J."/>
            <person name="Reusch T.B.H."/>
            <person name="Van de Peer Y."/>
        </authorList>
    </citation>
    <scope>NUCLEOTIDE SEQUENCE [LARGE SCALE GENOMIC DNA]</scope>
    <source>
        <strain evidence="17">cv. Finnish</strain>
    </source>
</reference>
<organism evidence="16 17">
    <name type="scientific">Zostera marina</name>
    <name type="common">Eelgrass</name>
    <dbReference type="NCBI Taxonomy" id="29655"/>
    <lineage>
        <taxon>Eukaryota</taxon>
        <taxon>Viridiplantae</taxon>
        <taxon>Streptophyta</taxon>
        <taxon>Embryophyta</taxon>
        <taxon>Tracheophyta</taxon>
        <taxon>Spermatophyta</taxon>
        <taxon>Magnoliopsida</taxon>
        <taxon>Liliopsida</taxon>
        <taxon>Zosteraceae</taxon>
        <taxon>Zostera</taxon>
    </lineage>
</organism>
<dbReference type="PANTHER" id="PTHR46125:SF27">
    <property type="entry name" value="GATA TRANSCRIPTION FACTOR 28"/>
    <property type="match status" value="1"/>
</dbReference>
<dbReference type="InterPro" id="IPR000679">
    <property type="entry name" value="Znf_GATA"/>
</dbReference>
<dbReference type="PROSITE" id="PS51320">
    <property type="entry name" value="TIFY"/>
    <property type="match status" value="1"/>
</dbReference>
<evidence type="ECO:0000313" key="16">
    <source>
        <dbReference type="EMBL" id="KMZ70469.1"/>
    </source>
</evidence>
<dbReference type="PROSITE" id="PS00344">
    <property type="entry name" value="GATA_ZN_FINGER_1"/>
    <property type="match status" value="1"/>
</dbReference>
<feature type="domain" description="CCT" evidence="14">
    <location>
        <begin position="176"/>
        <end position="218"/>
    </location>
</feature>
<keyword evidence="9" id="KW-0010">Activator</keyword>
<dbReference type="Pfam" id="PF06200">
    <property type="entry name" value="tify"/>
    <property type="match status" value="1"/>
</dbReference>